<dbReference type="InterPro" id="IPR025409">
    <property type="entry name" value="DUF4303"/>
</dbReference>
<dbReference type="AlphaFoldDB" id="D2QZ77"/>
<dbReference type="STRING" id="530564.Psta_3608"/>
<reference evidence="1 2" key="1">
    <citation type="journal article" date="2009" name="Stand. Genomic Sci.">
        <title>Complete genome sequence of Pirellula staleyi type strain (ATCC 27377).</title>
        <authorList>
            <person name="Clum A."/>
            <person name="Tindall B.J."/>
            <person name="Sikorski J."/>
            <person name="Ivanova N."/>
            <person name="Mavrommatis K."/>
            <person name="Lucas S."/>
            <person name="Glavina del Rio T."/>
            <person name="Nolan M."/>
            <person name="Chen F."/>
            <person name="Tice H."/>
            <person name="Pitluck S."/>
            <person name="Cheng J.F."/>
            <person name="Chertkov O."/>
            <person name="Brettin T."/>
            <person name="Han C."/>
            <person name="Detter J.C."/>
            <person name="Kuske C."/>
            <person name="Bruce D."/>
            <person name="Goodwin L."/>
            <person name="Ovchinikova G."/>
            <person name="Pati A."/>
            <person name="Mikhailova N."/>
            <person name="Chen A."/>
            <person name="Palaniappan K."/>
            <person name="Land M."/>
            <person name="Hauser L."/>
            <person name="Chang Y.J."/>
            <person name="Jeffries C.D."/>
            <person name="Chain P."/>
            <person name="Rohde M."/>
            <person name="Goker M."/>
            <person name="Bristow J."/>
            <person name="Eisen J.A."/>
            <person name="Markowitz V."/>
            <person name="Hugenholtz P."/>
            <person name="Kyrpides N.C."/>
            <person name="Klenk H.P."/>
            <person name="Lapidus A."/>
        </authorList>
    </citation>
    <scope>NUCLEOTIDE SEQUENCE [LARGE SCALE GENOMIC DNA]</scope>
    <source>
        <strain evidence="2">ATCC 27377 / DSM 6068 / ICPB 4128</strain>
    </source>
</reference>
<dbReference type="HOGENOM" id="CLU_1399994_0_0_0"/>
<sequence>MDQTALKEWLHEPRLKLTEAIVAGLEQHLKSLETAEQPFYGYSILLGERFSPGELVGVTNREEDLEVEADDPMYTYYRYNVDEWQQWDHEQFTDANRLLAALDLEFKSKHQRQGKEFIFDEIEHLYADLILEAILQGMVAAKAQGLFGKDERFLVIWIAGSPGEITMQSLKTLNSPKVVKAFIEEFGEDF</sequence>
<name>D2QZ77_PIRSD</name>
<evidence type="ECO:0000313" key="1">
    <source>
        <dbReference type="EMBL" id="ADB18269.1"/>
    </source>
</evidence>
<dbReference type="EMBL" id="CP001848">
    <property type="protein sequence ID" value="ADB18269.1"/>
    <property type="molecule type" value="Genomic_DNA"/>
</dbReference>
<dbReference type="OrthoDB" id="515058at2"/>
<dbReference type="KEGG" id="psl:Psta_3608"/>
<gene>
    <name evidence="1" type="ordered locus">Psta_3608</name>
</gene>
<dbReference type="Proteomes" id="UP000001887">
    <property type="component" value="Chromosome"/>
</dbReference>
<protein>
    <recommendedName>
        <fullName evidence="3">DUF4303 domain-containing protein</fullName>
    </recommendedName>
</protein>
<keyword evidence="2" id="KW-1185">Reference proteome</keyword>
<organism evidence="1 2">
    <name type="scientific">Pirellula staleyi (strain ATCC 27377 / DSM 6068 / ICPB 4128)</name>
    <name type="common">Pirella staleyi</name>
    <dbReference type="NCBI Taxonomy" id="530564"/>
    <lineage>
        <taxon>Bacteria</taxon>
        <taxon>Pseudomonadati</taxon>
        <taxon>Planctomycetota</taxon>
        <taxon>Planctomycetia</taxon>
        <taxon>Pirellulales</taxon>
        <taxon>Pirellulaceae</taxon>
        <taxon>Pirellula</taxon>
    </lineage>
</organism>
<dbReference type="eggNOG" id="ENOG503403F">
    <property type="taxonomic scope" value="Bacteria"/>
</dbReference>
<accession>D2QZ77</accession>
<evidence type="ECO:0008006" key="3">
    <source>
        <dbReference type="Google" id="ProtNLM"/>
    </source>
</evidence>
<evidence type="ECO:0000313" key="2">
    <source>
        <dbReference type="Proteomes" id="UP000001887"/>
    </source>
</evidence>
<proteinExistence type="predicted"/>
<dbReference type="Pfam" id="PF14136">
    <property type="entry name" value="DUF4303"/>
    <property type="match status" value="1"/>
</dbReference>